<dbReference type="EMBL" id="JAPTNE010000003">
    <property type="protein sequence ID" value="MCZ0805716.1"/>
    <property type="molecule type" value="Genomic_DNA"/>
</dbReference>
<feature type="signal peptide" evidence="1">
    <location>
        <begin position="1"/>
        <end position="26"/>
    </location>
</feature>
<keyword evidence="1" id="KW-0732">Signal</keyword>
<protein>
    <submittedName>
        <fullName evidence="2">Uncharacterized protein</fullName>
    </submittedName>
</protein>
<sequence>MFKKVVAPFLALSLAFSVSIPFQAQAKEKNVDVIDMTNYVTEEQLDSIKGNEKTFEQLMREYHLESADDQEVGGSTIKVDSPEEL</sequence>
<evidence type="ECO:0000256" key="1">
    <source>
        <dbReference type="SAM" id="SignalP"/>
    </source>
</evidence>
<evidence type="ECO:0000313" key="2">
    <source>
        <dbReference type="EMBL" id="MCZ0805716.1"/>
    </source>
</evidence>
<dbReference type="RefSeq" id="WP_258432762.1">
    <property type="nucleotide sequence ID" value="NZ_JANSGW010000003.1"/>
</dbReference>
<comment type="caution">
    <text evidence="2">The sequence shown here is derived from an EMBL/GenBank/DDBJ whole genome shotgun (WGS) entry which is preliminary data.</text>
</comment>
<proteinExistence type="predicted"/>
<evidence type="ECO:0000313" key="3">
    <source>
        <dbReference type="Proteomes" id="UP001077662"/>
    </source>
</evidence>
<gene>
    <name evidence="2" type="ORF">O0554_02110</name>
</gene>
<accession>A0AAP3DCT4</accession>
<organism evidence="2 3">
    <name type="scientific">Brevibacillus laterosporus</name>
    <name type="common">Bacillus laterosporus</name>
    <dbReference type="NCBI Taxonomy" id="1465"/>
    <lineage>
        <taxon>Bacteria</taxon>
        <taxon>Bacillati</taxon>
        <taxon>Bacillota</taxon>
        <taxon>Bacilli</taxon>
        <taxon>Bacillales</taxon>
        <taxon>Paenibacillaceae</taxon>
        <taxon>Brevibacillus</taxon>
    </lineage>
</organism>
<feature type="chain" id="PRO_5042834483" evidence="1">
    <location>
        <begin position="27"/>
        <end position="85"/>
    </location>
</feature>
<dbReference type="Proteomes" id="UP001077662">
    <property type="component" value="Unassembled WGS sequence"/>
</dbReference>
<name>A0AAP3DCT4_BRELA</name>
<dbReference type="AlphaFoldDB" id="A0AAP3DCT4"/>
<reference evidence="2" key="1">
    <citation type="submission" date="2022-09" db="EMBL/GenBank/DDBJ databases">
        <title>Genome analysis and characterization of larvicidal activity of Brevibacillus strains.</title>
        <authorList>
            <person name="Patrusheva E.V."/>
            <person name="Izotova A.O."/>
            <person name="Toshchakov S.V."/>
            <person name="Sineoky S.P."/>
        </authorList>
    </citation>
    <scope>NUCLEOTIDE SEQUENCE</scope>
    <source>
        <strain evidence="2">VKPM_B-13247</strain>
    </source>
</reference>